<organism evidence="2 3">
    <name type="scientific">Pleuronectes platessa</name>
    <name type="common">European plaice</name>
    <dbReference type="NCBI Taxonomy" id="8262"/>
    <lineage>
        <taxon>Eukaryota</taxon>
        <taxon>Metazoa</taxon>
        <taxon>Chordata</taxon>
        <taxon>Craniata</taxon>
        <taxon>Vertebrata</taxon>
        <taxon>Euteleostomi</taxon>
        <taxon>Actinopterygii</taxon>
        <taxon>Neopterygii</taxon>
        <taxon>Teleostei</taxon>
        <taxon>Neoteleostei</taxon>
        <taxon>Acanthomorphata</taxon>
        <taxon>Carangaria</taxon>
        <taxon>Pleuronectiformes</taxon>
        <taxon>Pleuronectoidei</taxon>
        <taxon>Pleuronectidae</taxon>
        <taxon>Pleuronectes</taxon>
    </lineage>
</organism>
<sequence length="125" mass="13933">MNLWYVYAYVRNADHASRSRVCSVPAVLGSVTAYPPGTGSPSCQTRSAFCLRQGNGLRILVLDDVPATIYYDCVFWGMDQRCRLLNCSPISHAVPRGSPRQPSSRFFGSSSRNVQATQQHRSLQY</sequence>
<evidence type="ECO:0000313" key="2">
    <source>
        <dbReference type="EMBL" id="CAB1424601.1"/>
    </source>
</evidence>
<accession>A0A9N7U5Z3</accession>
<dbReference type="AlphaFoldDB" id="A0A9N7U5Z3"/>
<evidence type="ECO:0000313" key="3">
    <source>
        <dbReference type="Proteomes" id="UP001153269"/>
    </source>
</evidence>
<gene>
    <name evidence="2" type="ORF">PLEPLA_LOCUS12529</name>
</gene>
<protein>
    <submittedName>
        <fullName evidence="2">Uncharacterized protein</fullName>
    </submittedName>
</protein>
<reference evidence="2" key="1">
    <citation type="submission" date="2020-03" db="EMBL/GenBank/DDBJ databases">
        <authorList>
            <person name="Weist P."/>
        </authorList>
    </citation>
    <scope>NUCLEOTIDE SEQUENCE</scope>
</reference>
<keyword evidence="3" id="KW-1185">Reference proteome</keyword>
<dbReference type="EMBL" id="CADEAL010000741">
    <property type="protein sequence ID" value="CAB1424601.1"/>
    <property type="molecule type" value="Genomic_DNA"/>
</dbReference>
<feature type="region of interest" description="Disordered" evidence="1">
    <location>
        <begin position="94"/>
        <end position="125"/>
    </location>
</feature>
<comment type="caution">
    <text evidence="2">The sequence shown here is derived from an EMBL/GenBank/DDBJ whole genome shotgun (WGS) entry which is preliminary data.</text>
</comment>
<feature type="compositionally biased region" description="Polar residues" evidence="1">
    <location>
        <begin position="100"/>
        <end position="125"/>
    </location>
</feature>
<proteinExistence type="predicted"/>
<evidence type="ECO:0000256" key="1">
    <source>
        <dbReference type="SAM" id="MobiDB-lite"/>
    </source>
</evidence>
<dbReference type="Proteomes" id="UP001153269">
    <property type="component" value="Unassembled WGS sequence"/>
</dbReference>
<name>A0A9N7U5Z3_PLEPL</name>